<proteinExistence type="predicted"/>
<organism evidence="1 2">
    <name type="scientific">Nocardia mangyaensis</name>
    <dbReference type="NCBI Taxonomy" id="2213200"/>
    <lineage>
        <taxon>Bacteria</taxon>
        <taxon>Bacillati</taxon>
        <taxon>Actinomycetota</taxon>
        <taxon>Actinomycetes</taxon>
        <taxon>Mycobacteriales</taxon>
        <taxon>Nocardiaceae</taxon>
        <taxon>Nocardia</taxon>
    </lineage>
</organism>
<dbReference type="OrthoDB" id="4547962at2"/>
<dbReference type="RefSeq" id="WP_071929635.1">
    <property type="nucleotide sequence ID" value="NZ_CP018082.1"/>
</dbReference>
<reference evidence="1" key="1">
    <citation type="submission" date="2016-11" db="EMBL/GenBank/DDBJ databases">
        <authorList>
            <person name="Jaros S."/>
            <person name="Januszkiewicz K."/>
            <person name="Wedrychowicz H."/>
        </authorList>
    </citation>
    <scope>NUCLEOTIDE SEQUENCE [LARGE SCALE GENOMIC DNA]</scope>
    <source>
        <strain evidence="1">Y48</strain>
    </source>
</reference>
<name>A0A1J0VWN3_9NOCA</name>
<evidence type="ECO:0000313" key="2">
    <source>
        <dbReference type="Proteomes" id="UP000183810"/>
    </source>
</evidence>
<sequence length="125" mass="13836">MSVADHTALTSLARSPLFGQVIMRQFTQQRRILVVPSVSLMAAMRAVDNIDELGRLLDNRVAVRWAELDAATAIRVGTTVAMVDDHTDWPLIAPVVFTALHLDMPVLTAKPELYRGYKVQIAPMP</sequence>
<dbReference type="Proteomes" id="UP000183810">
    <property type="component" value="Chromosome"/>
</dbReference>
<gene>
    <name evidence="1" type="ORF">BOX37_23805</name>
</gene>
<keyword evidence="2" id="KW-1185">Reference proteome</keyword>
<dbReference type="KEGG" id="nsl:BOX37_23805"/>
<accession>A0A1J0VWN3</accession>
<evidence type="ECO:0000313" key="1">
    <source>
        <dbReference type="EMBL" id="APE36452.1"/>
    </source>
</evidence>
<dbReference type="EMBL" id="CP018082">
    <property type="protein sequence ID" value="APE36452.1"/>
    <property type="molecule type" value="Genomic_DNA"/>
</dbReference>
<dbReference type="AlphaFoldDB" id="A0A1J0VWN3"/>
<protein>
    <submittedName>
        <fullName evidence="1">Uncharacterized protein</fullName>
    </submittedName>
</protein>